<sequence>MRARVGAFLHWLFEASLLAKGLFALTETLSGVVLLVLRDGYLVELAQRVTLHELSEDPRDVVANALLHGAQSLSVETQSFYGIYLLSHGGLKLAAIVLLMRGILWAYPAAIALLGAFIAYQLYLWSLHHDPMMLALTALDLLVIALTWREWRVRRGLSFGGR</sequence>
<evidence type="ECO:0000313" key="2">
    <source>
        <dbReference type="EMBL" id="MCE5971985.1"/>
    </source>
</evidence>
<organism evidence="2 3">
    <name type="scientific">Rhodobacter flavimaris</name>
    <dbReference type="NCBI Taxonomy" id="2907145"/>
    <lineage>
        <taxon>Bacteria</taxon>
        <taxon>Pseudomonadati</taxon>
        <taxon>Pseudomonadota</taxon>
        <taxon>Alphaproteobacteria</taxon>
        <taxon>Rhodobacterales</taxon>
        <taxon>Rhodobacter group</taxon>
        <taxon>Rhodobacter</taxon>
    </lineage>
</organism>
<keyword evidence="3" id="KW-1185">Reference proteome</keyword>
<keyword evidence="1" id="KW-0472">Membrane</keyword>
<evidence type="ECO:0000256" key="1">
    <source>
        <dbReference type="SAM" id="Phobius"/>
    </source>
</evidence>
<keyword evidence="1" id="KW-0812">Transmembrane</keyword>
<dbReference type="InterPro" id="IPR021125">
    <property type="entry name" value="DUF2127"/>
</dbReference>
<protein>
    <submittedName>
        <fullName evidence="2">DUF2127 domain-containing protein</fullName>
    </submittedName>
</protein>
<dbReference type="RefSeq" id="WP_233675014.1">
    <property type="nucleotide sequence ID" value="NZ_JAJUOS010000001.1"/>
</dbReference>
<proteinExistence type="predicted"/>
<comment type="caution">
    <text evidence="2">The sequence shown here is derived from an EMBL/GenBank/DDBJ whole genome shotgun (WGS) entry which is preliminary data.</text>
</comment>
<feature type="transmembrane region" description="Helical" evidence="1">
    <location>
        <begin position="106"/>
        <end position="125"/>
    </location>
</feature>
<reference evidence="2 3" key="1">
    <citation type="submission" date="2021-12" db="EMBL/GenBank/DDBJ databases">
        <title>Sinirhodobacter sp. WL0062 is a bacterium isolated from seawater.</title>
        <authorList>
            <person name="Wang L."/>
            <person name="He W."/>
            <person name="Zhang D.-F."/>
        </authorList>
    </citation>
    <scope>NUCLEOTIDE SEQUENCE [LARGE SCALE GENOMIC DNA]</scope>
    <source>
        <strain evidence="2 3">WL0062</strain>
    </source>
</reference>
<dbReference type="Proteomes" id="UP001521181">
    <property type="component" value="Unassembled WGS sequence"/>
</dbReference>
<evidence type="ECO:0000313" key="3">
    <source>
        <dbReference type="Proteomes" id="UP001521181"/>
    </source>
</evidence>
<dbReference type="EMBL" id="JAJUOS010000001">
    <property type="protein sequence ID" value="MCE5971985.1"/>
    <property type="molecule type" value="Genomic_DNA"/>
</dbReference>
<keyword evidence="1" id="KW-1133">Transmembrane helix</keyword>
<gene>
    <name evidence="2" type="ORF">LZA78_00580</name>
</gene>
<name>A0ABS8YSB3_9RHOB</name>
<accession>A0ABS8YSB3</accession>
<dbReference type="Pfam" id="PF09900">
    <property type="entry name" value="DUF2127"/>
    <property type="match status" value="1"/>
</dbReference>